<evidence type="ECO:0000256" key="3">
    <source>
        <dbReference type="RuleBase" id="RU361235"/>
    </source>
</evidence>
<proteinExistence type="inferred from homology"/>
<accession>A0A1X6MY58</accession>
<evidence type="ECO:0000256" key="2">
    <source>
        <dbReference type="ARBA" id="ARBA00022801"/>
    </source>
</evidence>
<dbReference type="GO" id="GO:0016787">
    <property type="term" value="F:hydrolase activity"/>
    <property type="evidence" value="ECO:0007669"/>
    <property type="project" value="UniProtKB-KW"/>
</dbReference>
<dbReference type="EC" id="3.1.1.-" evidence="3"/>
<name>A0A1X6MY58_9APHY</name>
<dbReference type="OrthoDB" id="6846267at2759"/>
<evidence type="ECO:0000259" key="4">
    <source>
        <dbReference type="Pfam" id="PF00135"/>
    </source>
</evidence>
<evidence type="ECO:0000313" key="6">
    <source>
        <dbReference type="Proteomes" id="UP000194127"/>
    </source>
</evidence>
<gene>
    <name evidence="5" type="ORF">POSPLADRAFT_1047517</name>
</gene>
<dbReference type="InterPro" id="IPR019826">
    <property type="entry name" value="Carboxylesterase_B_AS"/>
</dbReference>
<dbReference type="STRING" id="670580.A0A1X6MY58"/>
<dbReference type="Pfam" id="PF00135">
    <property type="entry name" value="COesterase"/>
    <property type="match status" value="1"/>
</dbReference>
<dbReference type="GeneID" id="36324255"/>
<dbReference type="InterPro" id="IPR029058">
    <property type="entry name" value="AB_hydrolase_fold"/>
</dbReference>
<comment type="similarity">
    <text evidence="1 3">Belongs to the type-B carboxylesterase/lipase family.</text>
</comment>
<dbReference type="PROSITE" id="PS00122">
    <property type="entry name" value="CARBOXYLESTERASE_B_1"/>
    <property type="match status" value="1"/>
</dbReference>
<sequence length="529" mass="58889">MSGVHLQEELLQSTASVVVQTRYGQIKTRRAANGAAVFLEVPYAYPPGRFEDPKALLPQYRYEDKEYVYESSYCAQPNNDGQTAGMACEDVLGLGNPTENPLFVNIVVPPQGTLVSRYPVKVYIHGGFLQFGSPHGLSGQAQYVAAERSEVWVNIGYRLSAFGFLACDEPKVDGNFGFKDQWLALLWIRDNIEAFGGEPSDIQVIGLSAGAHSVHQLLHHISHLPNDEQSPFQSAMLQSNAMLTNPKTPAELRTQFRALCRALDLDPDVPDVLQTLRDPAKVPASAITHVIETDAVGVENGTYRGCLDGTWLPVSPPPMTWQRSGGLAHGLRNKGVRSIVVGDLTEEWYLYAIAHPLGSVLDIPRNMQRYYPADIVARLIPLYRTLGVHASEDEVKRLFGDMTGDGQVHFPVRLLTRDLMAANFPVVRYEIRWTPEQVRPLGYVTHATDRPIWALRLPALDTEQVDVARKWLDTVAAEVKLVETQGNTHGLQEVLALKEDRSIGWKVDERWNGLMRLREALPSEDGELP</sequence>
<protein>
    <recommendedName>
        <fullName evidence="3">Carboxylic ester hydrolase</fullName>
        <ecNumber evidence="3">3.1.1.-</ecNumber>
    </recommendedName>
</protein>
<keyword evidence="2 3" id="KW-0378">Hydrolase</keyword>
<dbReference type="Proteomes" id="UP000194127">
    <property type="component" value="Unassembled WGS sequence"/>
</dbReference>
<dbReference type="Gene3D" id="3.40.50.1820">
    <property type="entry name" value="alpha/beta hydrolase"/>
    <property type="match status" value="1"/>
</dbReference>
<evidence type="ECO:0000256" key="1">
    <source>
        <dbReference type="ARBA" id="ARBA00005964"/>
    </source>
</evidence>
<organism evidence="5 6">
    <name type="scientific">Postia placenta MAD-698-R-SB12</name>
    <dbReference type="NCBI Taxonomy" id="670580"/>
    <lineage>
        <taxon>Eukaryota</taxon>
        <taxon>Fungi</taxon>
        <taxon>Dikarya</taxon>
        <taxon>Basidiomycota</taxon>
        <taxon>Agaricomycotina</taxon>
        <taxon>Agaricomycetes</taxon>
        <taxon>Polyporales</taxon>
        <taxon>Adustoporiaceae</taxon>
        <taxon>Rhodonia</taxon>
    </lineage>
</organism>
<dbReference type="InterPro" id="IPR002018">
    <property type="entry name" value="CarbesteraseB"/>
</dbReference>
<keyword evidence="6" id="KW-1185">Reference proteome</keyword>
<dbReference type="EMBL" id="KZ110599">
    <property type="protein sequence ID" value="OSX61289.1"/>
    <property type="molecule type" value="Genomic_DNA"/>
</dbReference>
<dbReference type="RefSeq" id="XP_024338083.1">
    <property type="nucleotide sequence ID" value="XM_024479305.1"/>
</dbReference>
<feature type="domain" description="Carboxylesterase type B" evidence="4">
    <location>
        <begin position="17"/>
        <end position="449"/>
    </location>
</feature>
<evidence type="ECO:0000313" key="5">
    <source>
        <dbReference type="EMBL" id="OSX61289.1"/>
    </source>
</evidence>
<reference evidence="5 6" key="1">
    <citation type="submission" date="2017-04" db="EMBL/GenBank/DDBJ databases">
        <title>Genome Sequence of the Model Brown-Rot Fungus Postia placenta SB12.</title>
        <authorList>
            <consortium name="DOE Joint Genome Institute"/>
            <person name="Gaskell J."/>
            <person name="Kersten P."/>
            <person name="Larrondo L.F."/>
            <person name="Canessa P."/>
            <person name="Martinez D."/>
            <person name="Hibbett D."/>
            <person name="Schmoll M."/>
            <person name="Kubicek C.P."/>
            <person name="Martinez A.T."/>
            <person name="Yadav J."/>
            <person name="Master E."/>
            <person name="Magnuson J.K."/>
            <person name="James T."/>
            <person name="Yaver D."/>
            <person name="Berka R."/>
            <person name="Labutti K."/>
            <person name="Lipzen A."/>
            <person name="Aerts A."/>
            <person name="Barry K."/>
            <person name="Henrissat B."/>
            <person name="Blanchette R."/>
            <person name="Grigoriev I."/>
            <person name="Cullen D."/>
        </authorList>
    </citation>
    <scope>NUCLEOTIDE SEQUENCE [LARGE SCALE GENOMIC DNA]</scope>
    <source>
        <strain evidence="5 6">MAD-698-R-SB12</strain>
    </source>
</reference>
<dbReference type="SUPFAM" id="SSF53474">
    <property type="entry name" value="alpha/beta-Hydrolases"/>
    <property type="match status" value="1"/>
</dbReference>
<dbReference type="PANTHER" id="PTHR43142:SF1">
    <property type="entry name" value="CARBOXYLIC ESTER HYDROLASE"/>
    <property type="match status" value="1"/>
</dbReference>
<dbReference type="PANTHER" id="PTHR43142">
    <property type="entry name" value="CARBOXYLIC ESTER HYDROLASE"/>
    <property type="match status" value="1"/>
</dbReference>
<dbReference type="AlphaFoldDB" id="A0A1X6MY58"/>